<keyword evidence="3" id="KW-1185">Reference proteome</keyword>
<dbReference type="Pfam" id="PF13358">
    <property type="entry name" value="DDE_3"/>
    <property type="match status" value="1"/>
</dbReference>
<protein>
    <submittedName>
        <fullName evidence="2">Transposase</fullName>
    </submittedName>
</protein>
<sequence length="101" mass="11490">MCLAGCATQLPKFYTNALDTELNEEEENKKAIELFFLPSYSPELNPDEYLNGDLKARMSAGAPVRSDGQLQGKVLSHLRSLQKQPARIRSYFRHEKIRYAA</sequence>
<name>A0ABT7XND3_9NEIS</name>
<dbReference type="Proteomes" id="UP001168540">
    <property type="component" value="Unassembled WGS sequence"/>
</dbReference>
<evidence type="ECO:0000313" key="2">
    <source>
        <dbReference type="EMBL" id="MDN0075069.1"/>
    </source>
</evidence>
<reference evidence="2" key="1">
    <citation type="submission" date="2023-06" db="EMBL/GenBank/DDBJ databases">
        <authorList>
            <person name="Zhang S."/>
        </authorList>
    </citation>
    <scope>NUCLEOTIDE SEQUENCE</scope>
    <source>
        <strain evidence="2">SG2303</strain>
    </source>
</reference>
<evidence type="ECO:0000313" key="3">
    <source>
        <dbReference type="Proteomes" id="UP001168540"/>
    </source>
</evidence>
<comment type="caution">
    <text evidence="2">The sequence shown here is derived from an EMBL/GenBank/DDBJ whole genome shotgun (WGS) entry which is preliminary data.</text>
</comment>
<evidence type="ECO:0000259" key="1">
    <source>
        <dbReference type="Pfam" id="PF13358"/>
    </source>
</evidence>
<proteinExistence type="predicted"/>
<dbReference type="InterPro" id="IPR038717">
    <property type="entry name" value="Tc1-like_DDE_dom"/>
</dbReference>
<accession>A0ABT7XND3</accession>
<dbReference type="InterPro" id="IPR036397">
    <property type="entry name" value="RNaseH_sf"/>
</dbReference>
<dbReference type="EMBL" id="JAUEDK010000013">
    <property type="protein sequence ID" value="MDN0075069.1"/>
    <property type="molecule type" value="Genomic_DNA"/>
</dbReference>
<organism evidence="2 3">
    <name type="scientific">Crenobacter oryzisoli</name>
    <dbReference type="NCBI Taxonomy" id="3056844"/>
    <lineage>
        <taxon>Bacteria</taxon>
        <taxon>Pseudomonadati</taxon>
        <taxon>Pseudomonadota</taxon>
        <taxon>Betaproteobacteria</taxon>
        <taxon>Neisseriales</taxon>
        <taxon>Neisseriaceae</taxon>
        <taxon>Crenobacter</taxon>
    </lineage>
</organism>
<dbReference type="Gene3D" id="3.30.420.10">
    <property type="entry name" value="Ribonuclease H-like superfamily/Ribonuclease H"/>
    <property type="match status" value="1"/>
</dbReference>
<gene>
    <name evidence="2" type="ORF">QU481_09200</name>
</gene>
<feature type="domain" description="Tc1-like transposase DDE" evidence="1">
    <location>
        <begin position="26"/>
        <end position="70"/>
    </location>
</feature>